<gene>
    <name evidence="2" type="ORF">A3D53_03060</name>
</gene>
<sequence length="177" mass="20043">MNHLHLSLISPDKKDRLKKLIRYIFIKQLLEFVLLTAALLAIIHLLGFWVVSQTLNDLAVSSLLVNREQTAANRDVRRINILTRNITASGEEYTELTPKLVELIGVIPPSITIQALEIFRSTNSFLLVGVADTRQALLDFQKNMQGVSWLTNLSAPTSQLFQKTNVDFEIRGQLNDF</sequence>
<dbReference type="AlphaFoldDB" id="A0A1F6MBR1"/>
<evidence type="ECO:0000256" key="1">
    <source>
        <dbReference type="SAM" id="Phobius"/>
    </source>
</evidence>
<reference evidence="2 3" key="1">
    <citation type="journal article" date="2016" name="Nat. Commun.">
        <title>Thousands of microbial genomes shed light on interconnected biogeochemical processes in an aquifer system.</title>
        <authorList>
            <person name="Anantharaman K."/>
            <person name="Brown C.T."/>
            <person name="Hug L.A."/>
            <person name="Sharon I."/>
            <person name="Castelle C.J."/>
            <person name="Probst A.J."/>
            <person name="Thomas B.C."/>
            <person name="Singh A."/>
            <person name="Wilkins M.J."/>
            <person name="Karaoz U."/>
            <person name="Brodie E.L."/>
            <person name="Williams K.H."/>
            <person name="Hubbard S.S."/>
            <person name="Banfield J.F."/>
        </authorList>
    </citation>
    <scope>NUCLEOTIDE SEQUENCE [LARGE SCALE GENOMIC DNA]</scope>
</reference>
<evidence type="ECO:0000313" key="2">
    <source>
        <dbReference type="EMBL" id="OGH69071.1"/>
    </source>
</evidence>
<feature type="transmembrane region" description="Helical" evidence="1">
    <location>
        <begin position="29"/>
        <end position="51"/>
    </location>
</feature>
<protein>
    <submittedName>
        <fullName evidence="2">Uncharacterized protein</fullName>
    </submittedName>
</protein>
<keyword evidence="1" id="KW-0472">Membrane</keyword>
<dbReference type="Proteomes" id="UP000176413">
    <property type="component" value="Unassembled WGS sequence"/>
</dbReference>
<evidence type="ECO:0000313" key="3">
    <source>
        <dbReference type="Proteomes" id="UP000176413"/>
    </source>
</evidence>
<name>A0A1F6MBR1_9BACT</name>
<comment type="caution">
    <text evidence="2">The sequence shown here is derived from an EMBL/GenBank/DDBJ whole genome shotgun (WGS) entry which is preliminary data.</text>
</comment>
<keyword evidence="1" id="KW-1133">Transmembrane helix</keyword>
<organism evidence="2 3">
    <name type="scientific">Candidatus Magasanikbacteria bacterium RIFCSPHIGHO2_02_FULL_45_10</name>
    <dbReference type="NCBI Taxonomy" id="1798679"/>
    <lineage>
        <taxon>Bacteria</taxon>
        <taxon>Candidatus Magasanikiibacteriota</taxon>
    </lineage>
</organism>
<proteinExistence type="predicted"/>
<accession>A0A1F6MBR1</accession>
<keyword evidence="1" id="KW-0812">Transmembrane</keyword>
<dbReference type="EMBL" id="MFQA01000018">
    <property type="protein sequence ID" value="OGH69071.1"/>
    <property type="molecule type" value="Genomic_DNA"/>
</dbReference>